<keyword evidence="3" id="KW-1185">Reference proteome</keyword>
<name>A0A402BLA0_9CHLR</name>
<dbReference type="InterPro" id="IPR029016">
    <property type="entry name" value="GAF-like_dom_sf"/>
</dbReference>
<dbReference type="InterPro" id="IPR003018">
    <property type="entry name" value="GAF"/>
</dbReference>
<reference evidence="3" key="1">
    <citation type="submission" date="2018-12" db="EMBL/GenBank/DDBJ databases">
        <title>Tengunoibacter tsumagoiensis gen. nov., sp. nov., Dictyobacter kobayashii sp. nov., D. alpinus sp. nov., and D. joshuensis sp. nov. and description of Dictyobacteraceae fam. nov. within the order Ktedonobacterales isolated from Tengu-no-mugimeshi.</title>
        <authorList>
            <person name="Wang C.M."/>
            <person name="Zheng Y."/>
            <person name="Sakai Y."/>
            <person name="Toyoda A."/>
            <person name="Minakuchi Y."/>
            <person name="Abe K."/>
            <person name="Yokota A."/>
            <person name="Yabe S."/>
        </authorList>
    </citation>
    <scope>NUCLEOTIDE SEQUENCE [LARGE SCALE GENOMIC DNA]</scope>
    <source>
        <strain evidence="3">Uno16</strain>
    </source>
</reference>
<dbReference type="SUPFAM" id="SSF55781">
    <property type="entry name" value="GAF domain-like"/>
    <property type="match status" value="1"/>
</dbReference>
<sequence length="255" mass="29180">MLERQSQQDDPREITAQFYDRVLSVVATTSVDRRFQAVADLVLEHAVRYLATTDAGIQLLVFQCLPSLVDDSTKTIITSLYVRLAIGTAPWRMQAHSSFPLHGAESLAGYAAKMVHPMVSQDIQRNPDHFPLRQEEHARSTAAYPLLQECRVAGCFQILSRLPNYFSPDRLDMLRRYADLLALAFHSHEFYDPQAIALYLMPPTDVQRPYLASFQQQVHTALRSAKARQQEMNVLLAERQVLQEIEQKLRTLQEK</sequence>
<dbReference type="Pfam" id="PF13185">
    <property type="entry name" value="GAF_2"/>
    <property type="match status" value="1"/>
</dbReference>
<accession>A0A402BLA0</accession>
<dbReference type="AlphaFoldDB" id="A0A402BLA0"/>
<dbReference type="EMBL" id="BIFT01000003">
    <property type="protein sequence ID" value="GCE32124.1"/>
    <property type="molecule type" value="Genomic_DNA"/>
</dbReference>
<dbReference type="Gene3D" id="3.30.450.40">
    <property type="match status" value="1"/>
</dbReference>
<protein>
    <recommendedName>
        <fullName evidence="1">GAF domain-containing protein</fullName>
    </recommendedName>
</protein>
<feature type="domain" description="GAF" evidence="1">
    <location>
        <begin position="35"/>
        <end position="185"/>
    </location>
</feature>
<proteinExistence type="predicted"/>
<dbReference type="Proteomes" id="UP000287171">
    <property type="component" value="Unassembled WGS sequence"/>
</dbReference>
<evidence type="ECO:0000313" key="2">
    <source>
        <dbReference type="EMBL" id="GCE32124.1"/>
    </source>
</evidence>
<comment type="caution">
    <text evidence="2">The sequence shown here is derived from an EMBL/GenBank/DDBJ whole genome shotgun (WGS) entry which is preliminary data.</text>
</comment>
<gene>
    <name evidence="2" type="ORF">KDA_76080</name>
</gene>
<organism evidence="2 3">
    <name type="scientific">Dictyobacter alpinus</name>
    <dbReference type="NCBI Taxonomy" id="2014873"/>
    <lineage>
        <taxon>Bacteria</taxon>
        <taxon>Bacillati</taxon>
        <taxon>Chloroflexota</taxon>
        <taxon>Ktedonobacteria</taxon>
        <taxon>Ktedonobacterales</taxon>
        <taxon>Dictyobacteraceae</taxon>
        <taxon>Dictyobacter</taxon>
    </lineage>
</organism>
<evidence type="ECO:0000259" key="1">
    <source>
        <dbReference type="Pfam" id="PF13185"/>
    </source>
</evidence>
<evidence type="ECO:0000313" key="3">
    <source>
        <dbReference type="Proteomes" id="UP000287171"/>
    </source>
</evidence>